<reference evidence="3 4" key="1">
    <citation type="submission" date="2024-04" db="EMBL/GenBank/DDBJ databases">
        <title>Symmetric and asymmetric DNA N6-adenine methylation regulates different biological responses in Mucorales.</title>
        <authorList>
            <consortium name="Lawrence Berkeley National Laboratory"/>
            <person name="Lax C."/>
            <person name="Mondo S.J."/>
            <person name="Osorio-Concepcion M."/>
            <person name="Muszewska A."/>
            <person name="Corrochano-Luque M."/>
            <person name="Gutierrez G."/>
            <person name="Riley R."/>
            <person name="Lipzen A."/>
            <person name="Guo J."/>
            <person name="Hundley H."/>
            <person name="Amirebrahimi M."/>
            <person name="Ng V."/>
            <person name="Lorenzo-Gutierrez D."/>
            <person name="Binder U."/>
            <person name="Yang J."/>
            <person name="Song Y."/>
            <person name="Canovas D."/>
            <person name="Navarro E."/>
            <person name="Freitag M."/>
            <person name="Gabaldon T."/>
            <person name="Grigoriev I.V."/>
            <person name="Corrochano L.M."/>
            <person name="Nicolas F.E."/>
            <person name="Garre V."/>
        </authorList>
    </citation>
    <scope>NUCLEOTIDE SEQUENCE [LARGE SCALE GENOMIC DNA]</scope>
    <source>
        <strain evidence="3 4">L51</strain>
    </source>
</reference>
<evidence type="ECO:0000256" key="1">
    <source>
        <dbReference type="SAM" id="MobiDB-lite"/>
    </source>
</evidence>
<proteinExistence type="predicted"/>
<evidence type="ECO:0000313" key="3">
    <source>
        <dbReference type="EMBL" id="KAL0079029.1"/>
    </source>
</evidence>
<organism evidence="3 4">
    <name type="scientific">Phycomyces blakesleeanus</name>
    <dbReference type="NCBI Taxonomy" id="4837"/>
    <lineage>
        <taxon>Eukaryota</taxon>
        <taxon>Fungi</taxon>
        <taxon>Fungi incertae sedis</taxon>
        <taxon>Mucoromycota</taxon>
        <taxon>Mucoromycotina</taxon>
        <taxon>Mucoromycetes</taxon>
        <taxon>Mucorales</taxon>
        <taxon>Phycomycetaceae</taxon>
        <taxon>Phycomyces</taxon>
    </lineage>
</organism>
<protein>
    <submittedName>
        <fullName evidence="3">Rab-GTPase-TBC domain-containing protein</fullName>
    </submittedName>
</protein>
<evidence type="ECO:0000259" key="2">
    <source>
        <dbReference type="PROSITE" id="PS50086"/>
    </source>
</evidence>
<feature type="region of interest" description="Disordered" evidence="1">
    <location>
        <begin position="249"/>
        <end position="271"/>
    </location>
</feature>
<sequence length="778" mass="88693">MESSYKERLKYFQRTLSVEPESEDEEAWTPVIDMKAFQEACLYGIPDEVGVRPIAWKVLLGYLPPDKRMWQSTLSNQRLCYYNLVRDLLEEPGGEPPSRDHPLCGDPSSKWATYFHDNTFLDQIDKDIRRTLPDFAFFQLHVPQNPQNPLSAPPRPEKEDDFQKTELEIGDLLGPDRPMSAHRFSFGLMGRPRSSSAASKKSPKTTTVDTRARSNSKSSLRSFSSSNFGDMNADKLSAPRSIVRKLSSAFKSGSNQMTQKSKKLEPPPKPTLCPYITNRRTLFKRVVHLNNEFGIQDHSETVKQMTLIGDIYTPDFHWEAIERLLFIYAKLNPGVGYVQGMNELLAPIYYVFSKDPNIDEQAHAEADAFFVFTNLMSDVRDHFVRSLDHDSNTGINATMMRMSQRFKWVDQALWRDLNRKDVKEQYYAFRWITVLCSQEWDLPDVIRLWDSILADRNRQDSNLDDSRFEFLLDFSVAMLTCVRQELLQGDFGDNVRLLQNYPLDDIQVVLKTAYSIRDMRLQAIANGQVVPGVNEQRGSGFFSSDWSDTSSISSNSSGNRLQRLRDSTGIARASFESFRRDSKESIDELFKKGMAITRENPTDIWKRASTGDVTRSLSQRLKFNGLASKVKRSGSVNTTKSANYSSPDLKQAGLANEFDASTSNRLGRKSADRLSWLRNPDRATSPSPPPLPTYTPPARSSSLLNRFSQIMVSNTSIPPYEHNSDDQGRRQEYERPQSATSSHSANETEDEKRIFAKAVSVRDEILGRNSQQSYQGFV</sequence>
<dbReference type="SUPFAM" id="SSF47923">
    <property type="entry name" value="Ypt/Rab-GAP domain of gyp1p"/>
    <property type="match status" value="3"/>
</dbReference>
<feature type="compositionally biased region" description="Polar residues" evidence="1">
    <location>
        <begin position="249"/>
        <end position="259"/>
    </location>
</feature>
<feature type="compositionally biased region" description="Low complexity" evidence="1">
    <location>
        <begin position="191"/>
        <end position="225"/>
    </location>
</feature>
<dbReference type="PANTHER" id="PTHR22957">
    <property type="entry name" value="TBC1 DOMAIN FAMILY MEMBER GTPASE-ACTIVATING PROTEIN"/>
    <property type="match status" value="1"/>
</dbReference>
<feature type="compositionally biased region" description="Basic and acidic residues" evidence="1">
    <location>
        <begin position="722"/>
        <end position="735"/>
    </location>
</feature>
<feature type="region of interest" description="Disordered" evidence="1">
    <location>
        <begin position="169"/>
        <end position="225"/>
    </location>
</feature>
<dbReference type="PROSITE" id="PS50086">
    <property type="entry name" value="TBC_RABGAP"/>
    <property type="match status" value="1"/>
</dbReference>
<dbReference type="PANTHER" id="PTHR22957:SF27">
    <property type="entry name" value="TBC1 DOMAIN FAMILY MEMBER 13"/>
    <property type="match status" value="1"/>
</dbReference>
<dbReference type="Gene3D" id="1.10.8.270">
    <property type="entry name" value="putative rabgap domain of human tbc1 domain family member 14 like domains"/>
    <property type="match status" value="1"/>
</dbReference>
<gene>
    <name evidence="3" type="ORF">J3Q64DRAFT_1763268</name>
</gene>
<dbReference type="InterPro" id="IPR035969">
    <property type="entry name" value="Rab-GAP_TBC_sf"/>
</dbReference>
<dbReference type="Proteomes" id="UP001448207">
    <property type="component" value="Unassembled WGS sequence"/>
</dbReference>
<dbReference type="Pfam" id="PF00566">
    <property type="entry name" value="RabGAP-TBC"/>
    <property type="match status" value="1"/>
</dbReference>
<dbReference type="InterPro" id="IPR000195">
    <property type="entry name" value="Rab-GAP-TBC_dom"/>
</dbReference>
<comment type="caution">
    <text evidence="3">The sequence shown here is derived from an EMBL/GenBank/DDBJ whole genome shotgun (WGS) entry which is preliminary data.</text>
</comment>
<keyword evidence="4" id="KW-1185">Reference proteome</keyword>
<feature type="domain" description="Rab-GAP TBC" evidence="2">
    <location>
        <begin position="46"/>
        <end position="456"/>
    </location>
</feature>
<dbReference type="SMART" id="SM00164">
    <property type="entry name" value="TBC"/>
    <property type="match status" value="1"/>
</dbReference>
<feature type="region of interest" description="Disordered" evidence="1">
    <location>
        <begin position="713"/>
        <end position="751"/>
    </location>
</feature>
<feature type="region of interest" description="Disordered" evidence="1">
    <location>
        <begin position="660"/>
        <end position="700"/>
    </location>
</feature>
<dbReference type="Gene3D" id="1.10.472.80">
    <property type="entry name" value="Ypt/Rab-GAP domain of gyp1p, domain 3"/>
    <property type="match status" value="1"/>
</dbReference>
<name>A0ABR3ARE4_PHYBL</name>
<dbReference type="EMBL" id="JBCLYO010000023">
    <property type="protein sequence ID" value="KAL0079029.1"/>
    <property type="molecule type" value="Genomic_DNA"/>
</dbReference>
<feature type="compositionally biased region" description="Pro residues" evidence="1">
    <location>
        <begin position="686"/>
        <end position="695"/>
    </location>
</feature>
<accession>A0ABR3ARE4</accession>
<evidence type="ECO:0000313" key="4">
    <source>
        <dbReference type="Proteomes" id="UP001448207"/>
    </source>
</evidence>